<evidence type="ECO:0000313" key="1">
    <source>
        <dbReference type="EMBL" id="SOK59241.1"/>
    </source>
</evidence>
<accession>A0A2C9CZG7</accession>
<protein>
    <recommendedName>
        <fullName evidence="3">Phage protein</fullName>
    </recommendedName>
</protein>
<evidence type="ECO:0000313" key="2">
    <source>
        <dbReference type="Proteomes" id="UP000241364"/>
    </source>
</evidence>
<gene>
    <name evidence="1" type="primary">g433</name>
</gene>
<evidence type="ECO:0008006" key="3">
    <source>
        <dbReference type="Google" id="ProtNLM"/>
    </source>
</evidence>
<dbReference type="Proteomes" id="UP000241364">
    <property type="component" value="Chromosome i"/>
</dbReference>
<sequence>MKIFTLEMSYYGCVVVIDETIESAWIRIKNEHPVAVNYKISDVKENDIGIDFIFSNFGDL</sequence>
<organism evidence="1 2">
    <name type="scientific">Yersinia phage fHe-Yen9-03</name>
    <dbReference type="NCBI Taxonomy" id="2052743"/>
    <lineage>
        <taxon>Viruses</taxon>
        <taxon>Duplodnaviria</taxon>
        <taxon>Heunggongvirae</taxon>
        <taxon>Uroviricota</taxon>
        <taxon>Caudoviricetes</taxon>
        <taxon>Eneladusvirus</taxon>
        <taxon>Eneladusvirus Yen904</taxon>
    </lineage>
</organism>
<proteinExistence type="predicted"/>
<reference evidence="2" key="1">
    <citation type="submission" date="2017-10" db="EMBL/GenBank/DDBJ databases">
        <authorList>
            <person name="Skurnik M."/>
        </authorList>
    </citation>
    <scope>NUCLEOTIDE SEQUENCE [LARGE SCALE GENOMIC DNA]</scope>
    <source>
        <strain evidence="2">fHe-Yen9-03</strain>
    </source>
</reference>
<name>A0A2C9CZG7_9CAUD</name>
<dbReference type="EMBL" id="LT960552">
    <property type="protein sequence ID" value="SOK59241.1"/>
    <property type="molecule type" value="Genomic_DNA"/>
</dbReference>